<evidence type="ECO:0000256" key="3">
    <source>
        <dbReference type="ARBA" id="ARBA00022679"/>
    </source>
</evidence>
<comment type="caution">
    <text evidence="10">The sequence shown here is derived from an EMBL/GenBank/DDBJ whole genome shotgun (WGS) entry which is preliminary data.</text>
</comment>
<keyword evidence="4 6" id="KW-0548">Nucleotidyltransferase</keyword>
<keyword evidence="3 6" id="KW-0808">Transferase</keyword>
<feature type="region of interest" description="Disordered" evidence="8">
    <location>
        <begin position="158"/>
        <end position="194"/>
    </location>
</feature>
<keyword evidence="7" id="KW-0175">Coiled coil</keyword>
<dbReference type="NCBIfam" id="TIGR04567">
    <property type="entry name" value="RNAP_delt_lowGC"/>
    <property type="match status" value="1"/>
</dbReference>
<name>A0ABU9K1Y2_9BACI</name>
<keyword evidence="11" id="KW-1185">Reference proteome</keyword>
<evidence type="ECO:0000313" key="11">
    <source>
        <dbReference type="Proteomes" id="UP001459714"/>
    </source>
</evidence>
<accession>A0ABU9K1Y2</accession>
<comment type="similarity">
    <text evidence="1 6">Belongs to the RpoE family.</text>
</comment>
<dbReference type="InterPro" id="IPR038087">
    <property type="entry name" value="RNAP_delta_N_dom_sf"/>
</dbReference>
<comment type="function">
    <text evidence="6">Participates in both the initiation and recycling phases of transcription. In the presence of the delta subunit, RNAP displays an increased specificity of transcription, a decreased affinity for nucleic acids, and an increased efficiency of RNA synthesis because of enhanced recycling.</text>
</comment>
<dbReference type="GO" id="GO:0003899">
    <property type="term" value="F:DNA-directed RNA polymerase activity"/>
    <property type="evidence" value="ECO:0007669"/>
    <property type="project" value="UniProtKB-EC"/>
</dbReference>
<proteinExistence type="inferred from homology"/>
<evidence type="ECO:0000256" key="4">
    <source>
        <dbReference type="ARBA" id="ARBA00022695"/>
    </source>
</evidence>
<evidence type="ECO:0000313" key="10">
    <source>
        <dbReference type="EMBL" id="MEL3959136.1"/>
    </source>
</evidence>
<dbReference type="Proteomes" id="UP001459714">
    <property type="component" value="Unassembled WGS sequence"/>
</dbReference>
<keyword evidence="2 6" id="KW-0240">DNA-directed RNA polymerase</keyword>
<evidence type="ECO:0000259" key="9">
    <source>
        <dbReference type="PROSITE" id="PS51913"/>
    </source>
</evidence>
<organism evidence="10 11">
    <name type="scientific">Caldifermentibacillus hisashii</name>
    <dbReference type="NCBI Taxonomy" id="996558"/>
    <lineage>
        <taxon>Bacteria</taxon>
        <taxon>Bacillati</taxon>
        <taxon>Bacillota</taxon>
        <taxon>Bacilli</taxon>
        <taxon>Bacillales</taxon>
        <taxon>Bacillaceae</taxon>
        <taxon>Caldifermentibacillus</taxon>
    </lineage>
</organism>
<dbReference type="Gene3D" id="1.10.10.1250">
    <property type="entry name" value="RNA polymerase, subunit delta, N-terminal domain"/>
    <property type="match status" value="1"/>
</dbReference>
<dbReference type="GO" id="GO:0000428">
    <property type="term" value="C:DNA-directed RNA polymerase complex"/>
    <property type="evidence" value="ECO:0007669"/>
    <property type="project" value="UniProtKB-KW"/>
</dbReference>
<feature type="coiled-coil region" evidence="7">
    <location>
        <begin position="97"/>
        <end position="131"/>
    </location>
</feature>
<dbReference type="EMBL" id="JBBYAK010000001">
    <property type="protein sequence ID" value="MEL3959136.1"/>
    <property type="molecule type" value="Genomic_DNA"/>
</dbReference>
<evidence type="ECO:0000256" key="8">
    <source>
        <dbReference type="SAM" id="MobiDB-lite"/>
    </source>
</evidence>
<evidence type="ECO:0000256" key="7">
    <source>
        <dbReference type="SAM" id="Coils"/>
    </source>
</evidence>
<evidence type="ECO:0000256" key="6">
    <source>
        <dbReference type="HAMAP-Rule" id="MF_00357"/>
    </source>
</evidence>
<dbReference type="HAMAP" id="MF_00357">
    <property type="entry name" value="RNApol_bact_RpoE"/>
    <property type="match status" value="1"/>
</dbReference>
<evidence type="ECO:0000256" key="5">
    <source>
        <dbReference type="ARBA" id="ARBA00023163"/>
    </source>
</evidence>
<dbReference type="InterPro" id="IPR029757">
    <property type="entry name" value="RpoE"/>
</dbReference>
<evidence type="ECO:0000256" key="1">
    <source>
        <dbReference type="ARBA" id="ARBA00009828"/>
    </source>
</evidence>
<dbReference type="InterPro" id="IPR007759">
    <property type="entry name" value="Asxl_HARE-HTH"/>
</dbReference>
<dbReference type="RefSeq" id="WP_342020831.1">
    <property type="nucleotide sequence ID" value="NZ_JBBYAK010000001.1"/>
</dbReference>
<protein>
    <recommendedName>
        <fullName evidence="6">Probable DNA-directed RNA polymerase subunit delta</fullName>
    </recommendedName>
    <alternativeName>
        <fullName evidence="6">RNAP delta factor</fullName>
    </alternativeName>
</protein>
<keyword evidence="5 6" id="KW-0804">Transcription</keyword>
<feature type="domain" description="HTH HARE-type" evidence="9">
    <location>
        <begin position="14"/>
        <end position="81"/>
    </location>
</feature>
<sequence>MSLENLTQEQLQEMSLIEIAYELLYDRKQPMHLNDLVDEVAKLLGATKEEVQENIAQFYTDLNIDGRFLNVGGNIWGYKGWYPVEQYEDDFVPTVRSKKKKAKVDEVEDDFEELEEDLVEYEEDLDEFIDEDEDEDEFVEEDDLEDIDDVFEDDEDIVEEEDEELIIDEEFEEELDDEEDIEEDEYIDEEDEEL</sequence>
<dbReference type="PROSITE" id="PS51913">
    <property type="entry name" value="HTH_HARE"/>
    <property type="match status" value="1"/>
</dbReference>
<dbReference type="Pfam" id="PF05066">
    <property type="entry name" value="HARE-HTH"/>
    <property type="match status" value="1"/>
</dbReference>
<gene>
    <name evidence="6 10" type="primary">rpoE</name>
    <name evidence="10" type="ORF">NST17_18430</name>
</gene>
<reference evidence="10 11" key="1">
    <citation type="submission" date="2024-03" db="EMBL/GenBank/DDBJ databases">
        <title>Bacilli Hybrid Assemblies.</title>
        <authorList>
            <person name="Kovac J."/>
        </authorList>
    </citation>
    <scope>NUCLEOTIDE SEQUENCE [LARGE SCALE GENOMIC DNA]</scope>
    <source>
        <strain evidence="10 11">FSL M8-0022</strain>
    </source>
</reference>
<evidence type="ECO:0000256" key="2">
    <source>
        <dbReference type="ARBA" id="ARBA00022478"/>
    </source>
</evidence>
<comment type="subunit">
    <text evidence="6">RNAP is composed of a core of 2 alpha, a beta and a beta' subunits. The core is associated with a delta subunit and one of several sigma factors.</text>
</comment>